<dbReference type="RefSeq" id="WP_090034895.1">
    <property type="nucleotide sequence ID" value="NZ_BONM01000014.1"/>
</dbReference>
<feature type="compositionally biased region" description="Basic and acidic residues" evidence="1">
    <location>
        <begin position="69"/>
        <end position="83"/>
    </location>
</feature>
<dbReference type="Proteomes" id="UP000199012">
    <property type="component" value="Unassembled WGS sequence"/>
</dbReference>
<organism evidence="2 3">
    <name type="scientific">Cellulomonas marina</name>
    <dbReference type="NCBI Taxonomy" id="988821"/>
    <lineage>
        <taxon>Bacteria</taxon>
        <taxon>Bacillati</taxon>
        <taxon>Actinomycetota</taxon>
        <taxon>Actinomycetes</taxon>
        <taxon>Micrococcales</taxon>
        <taxon>Cellulomonadaceae</taxon>
        <taxon>Cellulomonas</taxon>
    </lineage>
</organism>
<proteinExistence type="predicted"/>
<keyword evidence="3" id="KW-1185">Reference proteome</keyword>
<dbReference type="AlphaFoldDB" id="A0A1I1AQ48"/>
<feature type="compositionally biased region" description="Low complexity" evidence="1">
    <location>
        <begin position="36"/>
        <end position="59"/>
    </location>
</feature>
<feature type="region of interest" description="Disordered" evidence="1">
    <location>
        <begin position="25"/>
        <end position="90"/>
    </location>
</feature>
<gene>
    <name evidence="2" type="ORF">SAMN05421867_12131</name>
</gene>
<dbReference type="STRING" id="988821.SAMN05421867_12131"/>
<name>A0A1I1AQ48_9CELL</name>
<accession>A0A1I1AQ48</accession>
<sequence>MSARRALVLLAVVVVALVVVLSSRGHEQPQATGGEPSEALPAPFSPAPASSRPAPASGSTEPSPGHVPDQLEHDSHEHAHENLDEPVASSAPAPAVWDATVAAAATQAATAALEAFARPGSEVDAAAWWTRLEPLLSTAAAPIYASVDPRLVPYMQVQHVDPALRAESDLLAAVTATTDAGAYDVLLSREDGASHWRVERLRPLDAP</sequence>
<evidence type="ECO:0000313" key="2">
    <source>
        <dbReference type="EMBL" id="SFB40151.1"/>
    </source>
</evidence>
<evidence type="ECO:0000256" key="1">
    <source>
        <dbReference type="SAM" id="MobiDB-lite"/>
    </source>
</evidence>
<evidence type="ECO:0000313" key="3">
    <source>
        <dbReference type="Proteomes" id="UP000199012"/>
    </source>
</evidence>
<protein>
    <submittedName>
        <fullName evidence="2">Uncharacterized protein</fullName>
    </submittedName>
</protein>
<reference evidence="2 3" key="1">
    <citation type="submission" date="2016-10" db="EMBL/GenBank/DDBJ databases">
        <authorList>
            <person name="de Groot N.N."/>
        </authorList>
    </citation>
    <scope>NUCLEOTIDE SEQUENCE [LARGE SCALE GENOMIC DNA]</scope>
    <source>
        <strain evidence="2 3">CGMCC 4.6945</strain>
    </source>
</reference>
<dbReference type="EMBL" id="FOKA01000021">
    <property type="protein sequence ID" value="SFB40151.1"/>
    <property type="molecule type" value="Genomic_DNA"/>
</dbReference>
<dbReference type="OrthoDB" id="3260457at2"/>